<dbReference type="Pfam" id="PF12635">
    <property type="entry name" value="DUF3780"/>
    <property type="match status" value="1"/>
</dbReference>
<reference evidence="1 2" key="1">
    <citation type="submission" date="2018-12" db="EMBL/GenBank/DDBJ databases">
        <authorList>
            <person name="Criscuolo A."/>
        </authorList>
    </citation>
    <scope>NUCLEOTIDE SEQUENCE [LARGE SCALE GENOMIC DNA]</scope>
    <source>
        <strain evidence="1">ACIP1116241</strain>
    </source>
</reference>
<dbReference type="Proteomes" id="UP000270743">
    <property type="component" value="Unassembled WGS sequence"/>
</dbReference>
<evidence type="ECO:0008006" key="3">
    <source>
        <dbReference type="Google" id="ProtNLM"/>
    </source>
</evidence>
<protein>
    <recommendedName>
        <fullName evidence="3">DUF3780 domain-containing protein</fullName>
    </recommendedName>
</protein>
<sequence length="172" mass="19540">MKDSITYRDFGVPNTAAPHHIVIKVPSDRSADVELWEDFGAAGIGTSLQLICRVILPRAVWRAIAPSVETHMIARIREQGLKTSRIRIGDNRIDRILGREVIVLAWAVEHMTPSQAEAAVARWKHYRPEEMWWLFQQIDMDGRAWDAPQNGWRAAIKVAFTKKETSEEEAAA</sequence>
<dbReference type="RefSeq" id="WP_126155671.1">
    <property type="nucleotide sequence ID" value="NZ_UZWE01000050.1"/>
</dbReference>
<keyword evidence="2" id="KW-1185">Reference proteome</keyword>
<evidence type="ECO:0000313" key="2">
    <source>
        <dbReference type="Proteomes" id="UP000270743"/>
    </source>
</evidence>
<name>A0A447IRE8_9RHOB</name>
<dbReference type="InterPro" id="IPR024220">
    <property type="entry name" value="DUF3780"/>
</dbReference>
<accession>A0A447IRE8</accession>
<dbReference type="AlphaFoldDB" id="A0A447IRE8"/>
<dbReference type="EMBL" id="UZWE01000050">
    <property type="protein sequence ID" value="VDS10065.1"/>
    <property type="molecule type" value="Genomic_DNA"/>
</dbReference>
<gene>
    <name evidence="1" type="ORF">PARHAE_03276</name>
</gene>
<proteinExistence type="predicted"/>
<organism evidence="1 2">
    <name type="scientific">Paracoccus haematequi</name>
    <dbReference type="NCBI Taxonomy" id="2491866"/>
    <lineage>
        <taxon>Bacteria</taxon>
        <taxon>Pseudomonadati</taxon>
        <taxon>Pseudomonadota</taxon>
        <taxon>Alphaproteobacteria</taxon>
        <taxon>Rhodobacterales</taxon>
        <taxon>Paracoccaceae</taxon>
        <taxon>Paracoccus</taxon>
    </lineage>
</organism>
<dbReference type="OrthoDB" id="67865at2"/>
<evidence type="ECO:0000313" key="1">
    <source>
        <dbReference type="EMBL" id="VDS10065.1"/>
    </source>
</evidence>